<accession>A0A7J6E6U6</accession>
<evidence type="ECO:0000313" key="2">
    <source>
        <dbReference type="EMBL" id="KAF4354138.1"/>
    </source>
</evidence>
<feature type="compositionally biased region" description="Pro residues" evidence="1">
    <location>
        <begin position="191"/>
        <end position="204"/>
    </location>
</feature>
<feature type="compositionally biased region" description="Polar residues" evidence="1">
    <location>
        <begin position="165"/>
        <end position="179"/>
    </location>
</feature>
<feature type="region of interest" description="Disordered" evidence="1">
    <location>
        <begin position="165"/>
        <end position="214"/>
    </location>
</feature>
<evidence type="ECO:0000256" key="1">
    <source>
        <dbReference type="SAM" id="MobiDB-lite"/>
    </source>
</evidence>
<dbReference type="EMBL" id="JAATIP010000284">
    <property type="protein sequence ID" value="KAF4354138.1"/>
    <property type="molecule type" value="Genomic_DNA"/>
</dbReference>
<sequence>MPNCFAFFSQLTESLKTSSSSSYHNNLLPLESLDKSGVKMSREWTHISDGVYHTNLLLLYDFFFTSSSSSSLSFLYLNIPFFRSQFQLNFLQPPPQHLNFMINSSIAAILDPKITAEEESSPPALSLIGVRGPRTIHFAFAPYSRVEIVLCISFGSGLAQKPAMSTSINRPPTVGTSRMTYAEPQTKPFPLGQPRPNPPPPPPLLDKRSYISSL</sequence>
<evidence type="ECO:0000313" key="3">
    <source>
        <dbReference type="Proteomes" id="UP000525078"/>
    </source>
</evidence>
<dbReference type="Proteomes" id="UP000525078">
    <property type="component" value="Unassembled WGS sequence"/>
</dbReference>
<organism evidence="2 3">
    <name type="scientific">Cannabis sativa</name>
    <name type="common">Hemp</name>
    <name type="synonym">Marijuana</name>
    <dbReference type="NCBI Taxonomy" id="3483"/>
    <lineage>
        <taxon>Eukaryota</taxon>
        <taxon>Viridiplantae</taxon>
        <taxon>Streptophyta</taxon>
        <taxon>Embryophyta</taxon>
        <taxon>Tracheophyta</taxon>
        <taxon>Spermatophyta</taxon>
        <taxon>Magnoliopsida</taxon>
        <taxon>eudicotyledons</taxon>
        <taxon>Gunneridae</taxon>
        <taxon>Pentapetalae</taxon>
        <taxon>rosids</taxon>
        <taxon>fabids</taxon>
        <taxon>Rosales</taxon>
        <taxon>Cannabaceae</taxon>
        <taxon>Cannabis</taxon>
    </lineage>
</organism>
<protein>
    <submittedName>
        <fullName evidence="2">Uncharacterized protein</fullName>
    </submittedName>
</protein>
<dbReference type="AlphaFoldDB" id="A0A7J6E6U6"/>
<feature type="compositionally biased region" description="Basic and acidic residues" evidence="1">
    <location>
        <begin position="205"/>
        <end position="214"/>
    </location>
</feature>
<reference evidence="2 3" key="1">
    <citation type="journal article" date="2020" name="bioRxiv">
        <title>Sequence and annotation of 42 cannabis genomes reveals extensive copy number variation in cannabinoid synthesis and pathogen resistance genes.</title>
        <authorList>
            <person name="Mckernan K.J."/>
            <person name="Helbert Y."/>
            <person name="Kane L.T."/>
            <person name="Ebling H."/>
            <person name="Zhang L."/>
            <person name="Liu B."/>
            <person name="Eaton Z."/>
            <person name="Mclaughlin S."/>
            <person name="Kingan S."/>
            <person name="Baybayan P."/>
            <person name="Concepcion G."/>
            <person name="Jordan M."/>
            <person name="Riva A."/>
            <person name="Barbazuk W."/>
            <person name="Harkins T."/>
        </authorList>
    </citation>
    <scope>NUCLEOTIDE SEQUENCE [LARGE SCALE GENOMIC DNA]</scope>
    <source>
        <strain evidence="3">cv. Jamaican Lion 4</strain>
        <tissue evidence="2">Leaf</tissue>
    </source>
</reference>
<name>A0A7J6E6U6_CANSA</name>
<proteinExistence type="predicted"/>
<gene>
    <name evidence="2" type="ORF">F8388_004150</name>
</gene>
<comment type="caution">
    <text evidence="2">The sequence shown here is derived from an EMBL/GenBank/DDBJ whole genome shotgun (WGS) entry which is preliminary data.</text>
</comment>